<comment type="caution">
    <text evidence="1">The sequence shown here is derived from an EMBL/GenBank/DDBJ whole genome shotgun (WGS) entry which is preliminary data.</text>
</comment>
<reference evidence="1" key="1">
    <citation type="submission" date="2019-08" db="EMBL/GenBank/DDBJ databases">
        <authorList>
            <person name="Kucharzyk K."/>
            <person name="Murdoch R.W."/>
            <person name="Higgins S."/>
            <person name="Loffler F."/>
        </authorList>
    </citation>
    <scope>NUCLEOTIDE SEQUENCE</scope>
</reference>
<dbReference type="AlphaFoldDB" id="A0A645EZ28"/>
<accession>A0A645EZ28</accession>
<name>A0A645EZ28_9ZZZZ</name>
<gene>
    <name evidence="1" type="ORF">SDC9_154463</name>
</gene>
<protein>
    <submittedName>
        <fullName evidence="1">Uncharacterized protein</fullName>
    </submittedName>
</protein>
<dbReference type="EMBL" id="VSSQ01053163">
    <property type="protein sequence ID" value="MPN07197.1"/>
    <property type="molecule type" value="Genomic_DNA"/>
</dbReference>
<sequence>MVPNKSSKVIKAIIALFLVIFLVTVEINPPTITLVPSFIFVLFSPTVTASSSTSLTIKSETL</sequence>
<proteinExistence type="predicted"/>
<evidence type="ECO:0000313" key="1">
    <source>
        <dbReference type="EMBL" id="MPN07197.1"/>
    </source>
</evidence>
<organism evidence="1">
    <name type="scientific">bioreactor metagenome</name>
    <dbReference type="NCBI Taxonomy" id="1076179"/>
    <lineage>
        <taxon>unclassified sequences</taxon>
        <taxon>metagenomes</taxon>
        <taxon>ecological metagenomes</taxon>
    </lineage>
</organism>